<evidence type="ECO:0000313" key="2">
    <source>
        <dbReference type="EMBL" id="KAK6622843.1"/>
    </source>
</evidence>
<reference evidence="2 3" key="1">
    <citation type="submission" date="2023-10" db="EMBL/GenBank/DDBJ databases">
        <title>Genomes of two closely related lineages of the louse Polyplax serrata with different host specificities.</title>
        <authorList>
            <person name="Martinu J."/>
            <person name="Tarabai H."/>
            <person name="Stefka J."/>
            <person name="Hypsa V."/>
        </authorList>
    </citation>
    <scope>NUCLEOTIDE SEQUENCE [LARGE SCALE GENOMIC DNA]</scope>
    <source>
        <strain evidence="2">HR10_N</strain>
    </source>
</reference>
<name>A0AAN8P9P1_POLSC</name>
<feature type="region of interest" description="Disordered" evidence="1">
    <location>
        <begin position="46"/>
        <end position="70"/>
    </location>
</feature>
<protein>
    <submittedName>
        <fullName evidence="2">Uncharacterized protein</fullName>
    </submittedName>
</protein>
<sequence length="134" mass="15213">MHTTMTAKKRFCGSIEKQNSRRTFTPLKKSRNEWNAPVEMLITSHPEFGTANPNRTLSPNSKVSRHPTKQLQTKFLPPFTAFRILTVSDLNEGDKKLTPGDDEDDITDQLTGEMESLYRVTQTPKIEKNHPVGS</sequence>
<feature type="compositionally biased region" description="Polar residues" evidence="1">
    <location>
        <begin position="51"/>
        <end position="62"/>
    </location>
</feature>
<evidence type="ECO:0000256" key="1">
    <source>
        <dbReference type="SAM" id="MobiDB-lite"/>
    </source>
</evidence>
<dbReference type="AlphaFoldDB" id="A0AAN8P9P1"/>
<proteinExistence type="predicted"/>
<accession>A0AAN8P9P1</accession>
<comment type="caution">
    <text evidence="2">The sequence shown here is derived from an EMBL/GenBank/DDBJ whole genome shotgun (WGS) entry which is preliminary data.</text>
</comment>
<evidence type="ECO:0000313" key="3">
    <source>
        <dbReference type="Proteomes" id="UP001372834"/>
    </source>
</evidence>
<gene>
    <name evidence="2" type="ORF">RUM43_008686</name>
</gene>
<dbReference type="Proteomes" id="UP001372834">
    <property type="component" value="Unassembled WGS sequence"/>
</dbReference>
<dbReference type="EMBL" id="JAWJWE010000038">
    <property type="protein sequence ID" value="KAK6622843.1"/>
    <property type="molecule type" value="Genomic_DNA"/>
</dbReference>
<organism evidence="2 3">
    <name type="scientific">Polyplax serrata</name>
    <name type="common">Common mouse louse</name>
    <dbReference type="NCBI Taxonomy" id="468196"/>
    <lineage>
        <taxon>Eukaryota</taxon>
        <taxon>Metazoa</taxon>
        <taxon>Ecdysozoa</taxon>
        <taxon>Arthropoda</taxon>
        <taxon>Hexapoda</taxon>
        <taxon>Insecta</taxon>
        <taxon>Pterygota</taxon>
        <taxon>Neoptera</taxon>
        <taxon>Paraneoptera</taxon>
        <taxon>Psocodea</taxon>
        <taxon>Troctomorpha</taxon>
        <taxon>Phthiraptera</taxon>
        <taxon>Anoplura</taxon>
        <taxon>Polyplacidae</taxon>
        <taxon>Polyplax</taxon>
    </lineage>
</organism>